<dbReference type="InterPro" id="IPR000917">
    <property type="entry name" value="Sulfatase_N"/>
</dbReference>
<dbReference type="SUPFAM" id="SSF53649">
    <property type="entry name" value="Alkaline phosphatase-like"/>
    <property type="match status" value="1"/>
</dbReference>
<feature type="domain" description="Sulfatase N-terminal" evidence="7">
    <location>
        <begin position="219"/>
        <end position="480"/>
    </location>
</feature>
<keyword evidence="9" id="KW-1185">Reference proteome</keyword>
<keyword evidence="5 6" id="KW-0472">Membrane</keyword>
<keyword evidence="4 6" id="KW-1133">Transmembrane helix</keyword>
<dbReference type="CDD" id="cd16015">
    <property type="entry name" value="LTA_synthase"/>
    <property type="match status" value="1"/>
</dbReference>
<evidence type="ECO:0000313" key="8">
    <source>
        <dbReference type="EMBL" id="KHL25405.1"/>
    </source>
</evidence>
<dbReference type="InterPro" id="IPR017850">
    <property type="entry name" value="Alkaline_phosphatase_core_sf"/>
</dbReference>
<evidence type="ECO:0000256" key="1">
    <source>
        <dbReference type="ARBA" id="ARBA00004651"/>
    </source>
</evidence>
<dbReference type="EMBL" id="JTDN01000001">
    <property type="protein sequence ID" value="KHL25405.1"/>
    <property type="molecule type" value="Genomic_DNA"/>
</dbReference>
<keyword evidence="2" id="KW-1003">Cell membrane</keyword>
<keyword evidence="3 6" id="KW-0812">Transmembrane</keyword>
<comment type="caution">
    <text evidence="8">The sequence shown here is derived from an EMBL/GenBank/DDBJ whole genome shotgun (WGS) entry which is preliminary data.</text>
</comment>
<dbReference type="PANTHER" id="PTHR47371:SF3">
    <property type="entry name" value="PHOSPHOGLYCEROL TRANSFERASE I"/>
    <property type="match status" value="1"/>
</dbReference>
<proteinExistence type="predicted"/>
<feature type="transmembrane region" description="Helical" evidence="6">
    <location>
        <begin position="48"/>
        <end position="78"/>
    </location>
</feature>
<evidence type="ECO:0000256" key="5">
    <source>
        <dbReference type="ARBA" id="ARBA00023136"/>
    </source>
</evidence>
<dbReference type="STRING" id="1572751.PK98_01430"/>
<name>A0A0B2BZU7_9SPHN</name>
<evidence type="ECO:0000256" key="2">
    <source>
        <dbReference type="ARBA" id="ARBA00022475"/>
    </source>
</evidence>
<evidence type="ECO:0000313" key="9">
    <source>
        <dbReference type="Proteomes" id="UP000030988"/>
    </source>
</evidence>
<dbReference type="Gene3D" id="3.40.720.10">
    <property type="entry name" value="Alkaline Phosphatase, subunit A"/>
    <property type="match status" value="1"/>
</dbReference>
<evidence type="ECO:0000256" key="3">
    <source>
        <dbReference type="ARBA" id="ARBA00022692"/>
    </source>
</evidence>
<dbReference type="PANTHER" id="PTHR47371">
    <property type="entry name" value="LIPOTEICHOIC ACID SYNTHASE"/>
    <property type="match status" value="1"/>
</dbReference>
<sequence length="490" mass="52662">MNDDDPAIAVLLTAAVLLDRLVSPRPRITRGLAGRSVGGTWLLACMVLASQGLFLALCGSGLVAACLVLAVQAVLVVASNAKRAVLGEPLLFPDFAMIRSIVNHPEFYWSAVPVWQRIAAALSAFALIATLAHLFVPDPATHAAGLALCGAGIGLLWLTLRTAPFRALAPTPDAVADVDRHGLAPTLLLHWLRWRSMPDPLPCIDPPRLPPVLPAPEVIVIIQCESFADPAELFADPQLALPALEQARAEAWQWGRLQVSGFGAYTMRAEYGVLWGREEDALGFRRYDPFLTAIGERSYALPRRLPGWRSLFLHPHDLRFYGRDRIMPVGGFDALLGEDAFTPPGPEEGRYVTDAAMADTILAEAQAATGSTLLYAVTIENHGPWAPDRTGPTPDLRQSYLRLARHGDAMLAQLRSGLAALGKPALLVFFGDHRPSIPGVTAPGGDRHTPYVMLRIDAAGQNLAGTNRQSDLTPAALHHAMLAEVLGSPA</sequence>
<comment type="subcellular location">
    <subcellularLocation>
        <location evidence="1">Cell membrane</location>
        <topology evidence="1">Multi-pass membrane protein</topology>
    </subcellularLocation>
</comment>
<dbReference type="GO" id="GO:0005886">
    <property type="term" value="C:plasma membrane"/>
    <property type="evidence" value="ECO:0007669"/>
    <property type="project" value="UniProtKB-SubCell"/>
</dbReference>
<reference evidence="8 9" key="1">
    <citation type="submission" date="2014-11" db="EMBL/GenBank/DDBJ databases">
        <title>Draft genome sequence of Kirrobacter mercurialis.</title>
        <authorList>
            <person name="Coil D.A."/>
            <person name="Eisen J.A."/>
        </authorList>
    </citation>
    <scope>NUCLEOTIDE SEQUENCE [LARGE SCALE GENOMIC DNA]</scope>
    <source>
        <strain evidence="8 9">Coronado</strain>
    </source>
</reference>
<evidence type="ECO:0000256" key="4">
    <source>
        <dbReference type="ARBA" id="ARBA00022989"/>
    </source>
</evidence>
<protein>
    <submittedName>
        <fullName evidence="8">Capsular biosynthesis protein</fullName>
    </submittedName>
</protein>
<evidence type="ECO:0000256" key="6">
    <source>
        <dbReference type="SAM" id="Phobius"/>
    </source>
</evidence>
<dbReference type="OrthoDB" id="5363296at2"/>
<feature type="transmembrane region" description="Helical" evidence="6">
    <location>
        <begin position="142"/>
        <end position="160"/>
    </location>
</feature>
<accession>A0A0B2BZU7</accession>
<gene>
    <name evidence="8" type="ORF">PK98_01430</name>
</gene>
<dbReference type="InterPro" id="IPR050448">
    <property type="entry name" value="OpgB/LTA_synthase_biosynth"/>
</dbReference>
<evidence type="ECO:0000259" key="7">
    <source>
        <dbReference type="Pfam" id="PF00884"/>
    </source>
</evidence>
<organism evidence="8 9">
    <name type="scientific">Croceibacterium mercuriale</name>
    <dbReference type="NCBI Taxonomy" id="1572751"/>
    <lineage>
        <taxon>Bacteria</taxon>
        <taxon>Pseudomonadati</taxon>
        <taxon>Pseudomonadota</taxon>
        <taxon>Alphaproteobacteria</taxon>
        <taxon>Sphingomonadales</taxon>
        <taxon>Erythrobacteraceae</taxon>
        <taxon>Croceibacterium</taxon>
    </lineage>
</organism>
<dbReference type="Pfam" id="PF00884">
    <property type="entry name" value="Sulfatase"/>
    <property type="match status" value="1"/>
</dbReference>
<dbReference type="AlphaFoldDB" id="A0A0B2BZU7"/>
<dbReference type="RefSeq" id="WP_039093737.1">
    <property type="nucleotide sequence ID" value="NZ_JTDN01000001.1"/>
</dbReference>
<feature type="transmembrane region" description="Helical" evidence="6">
    <location>
        <begin position="118"/>
        <end position="136"/>
    </location>
</feature>
<dbReference type="Proteomes" id="UP000030988">
    <property type="component" value="Unassembled WGS sequence"/>
</dbReference>